<dbReference type="EMBL" id="MG962366">
    <property type="protein sequence ID" value="AVO25144.1"/>
    <property type="molecule type" value="Genomic_DNA"/>
</dbReference>
<organism evidence="1 2">
    <name type="scientific">Rhodococcus phage Finch</name>
    <dbReference type="NCBI Taxonomy" id="2094144"/>
    <lineage>
        <taxon>Viruses</taxon>
        <taxon>Duplodnaviria</taxon>
        <taxon>Heunggongvirae</taxon>
        <taxon>Uroviricota</taxon>
        <taxon>Caudoviricetes</taxon>
        <taxon>Finchvirus</taxon>
        <taxon>Finchvirus finch</taxon>
    </lineage>
</organism>
<protein>
    <recommendedName>
        <fullName evidence="3">Minor tail protein</fullName>
    </recommendedName>
</protein>
<evidence type="ECO:0000313" key="2">
    <source>
        <dbReference type="Proteomes" id="UP000241290"/>
    </source>
</evidence>
<dbReference type="KEGG" id="vg:64766479"/>
<evidence type="ECO:0000313" key="1">
    <source>
        <dbReference type="EMBL" id="AVO25144.1"/>
    </source>
</evidence>
<dbReference type="RefSeq" id="YP_010059248.1">
    <property type="nucleotide sequence ID" value="NC_054724.1"/>
</dbReference>
<keyword evidence="2" id="KW-1185">Reference proteome</keyword>
<dbReference type="GeneID" id="64766479"/>
<evidence type="ECO:0008006" key="3">
    <source>
        <dbReference type="Google" id="ProtNLM"/>
    </source>
</evidence>
<gene>
    <name evidence="1" type="primary">226</name>
    <name evidence="1" type="ORF">SEA_FINCH_226</name>
</gene>
<dbReference type="Proteomes" id="UP000241290">
    <property type="component" value="Genome"/>
</dbReference>
<sequence length="245" mass="25941">MSSLKLVGRPADQARHVVTKLSVDTALADGVSQAYVQQKVSDGIAPLATKTYVDGQDGQFATKTYVNTKDGLLLPTSQRGAANGVAPLDSQGKVLSTYLPTQGSGIIKGPYYPTSRSQATSVTQGAYKQMAAWSYPAPGFRWVPIVFGNAIVYNADGRLDIEVRVGTATNGLIISAGQCQNVFNGYASVAIVPQGWNNSAFQGYAPTAVVNVTMWATNPFAGAAETGVPDYDQDNCMYLMKISPN</sequence>
<name>A0A2P1JXZ7_9CAUD</name>
<accession>A0A2P1JXZ7</accession>
<proteinExistence type="predicted"/>
<reference evidence="2" key="1">
    <citation type="submission" date="2018-02" db="EMBL/GenBank/DDBJ databases">
        <authorList>
            <person name="Cohen D.B."/>
            <person name="Kent A.D."/>
        </authorList>
    </citation>
    <scope>NUCLEOTIDE SEQUENCE [LARGE SCALE GENOMIC DNA]</scope>
</reference>